<evidence type="ECO:0000256" key="10">
    <source>
        <dbReference type="ARBA" id="ARBA00023310"/>
    </source>
</evidence>
<dbReference type="OrthoDB" id="273453at2"/>
<dbReference type="GO" id="GO:0046961">
    <property type="term" value="F:proton-transporting ATPase activity, rotational mechanism"/>
    <property type="evidence" value="ECO:0007669"/>
    <property type="project" value="TreeGrafter"/>
</dbReference>
<comment type="function">
    <text evidence="11 15">F(1)F(0) ATP synthase produces ATP from ADP in the presence of a proton or sodium gradient. F-type ATPases consist of two structural domains, F(1) containing the extramembraneous catalytic core and F(0) containing the membrane proton channel, linked together by a central stalk and a peripheral stalk. During catalysis, ATP synthesis in the catalytic domain of F(1) is coupled via a rotary mechanism of the central stalk subunits to proton translocation.</text>
</comment>
<dbReference type="AlphaFoldDB" id="A0A2C9CAF7"/>
<reference evidence="19" key="2">
    <citation type="submission" date="2017-10" db="EMBL/GenBank/DDBJ databases">
        <authorList>
            <person name="Frank J."/>
        </authorList>
    </citation>
    <scope>NUCLEOTIDE SEQUENCE [LARGE SCALE GENOMIC DNA]</scope>
</reference>
<dbReference type="InterPro" id="IPR028987">
    <property type="entry name" value="ATP_synth_B-like_membr_sf"/>
</dbReference>
<evidence type="ECO:0000256" key="4">
    <source>
        <dbReference type="ARBA" id="ARBA00022547"/>
    </source>
</evidence>
<comment type="similarity">
    <text evidence="1 15 16">Belongs to the ATPase B chain family.</text>
</comment>
<keyword evidence="4 15" id="KW-0138">CF(0)</keyword>
<dbReference type="HAMAP" id="MF_01398">
    <property type="entry name" value="ATP_synth_b_bprime"/>
    <property type="match status" value="1"/>
</dbReference>
<keyword evidence="7 15" id="KW-1133">Transmembrane helix</keyword>
<keyword evidence="10 15" id="KW-0066">ATP synthesis</keyword>
<evidence type="ECO:0000256" key="11">
    <source>
        <dbReference type="ARBA" id="ARBA00025198"/>
    </source>
</evidence>
<dbReference type="RefSeq" id="WP_157775577.1">
    <property type="nucleotide sequence ID" value="NZ_CP049055.1"/>
</dbReference>
<evidence type="ECO:0000256" key="1">
    <source>
        <dbReference type="ARBA" id="ARBA00005513"/>
    </source>
</evidence>
<accession>A0A2C9CAF7</accession>
<protein>
    <recommendedName>
        <fullName evidence="15">ATP synthase subunit b</fullName>
    </recommendedName>
    <alternativeName>
        <fullName evidence="15">ATP synthase F(0) sector subunit b</fullName>
    </alternativeName>
    <alternativeName>
        <fullName evidence="15">ATPase subunit I</fullName>
    </alternativeName>
    <alternativeName>
        <fullName evidence="15">F-type ATPase subunit b</fullName>
        <shortName evidence="15">F-ATPase subunit b</shortName>
    </alternativeName>
</protein>
<dbReference type="NCBIfam" id="TIGR01144">
    <property type="entry name" value="ATP_synt_b"/>
    <property type="match status" value="1"/>
</dbReference>
<dbReference type="GO" id="GO:0005886">
    <property type="term" value="C:plasma membrane"/>
    <property type="evidence" value="ECO:0007669"/>
    <property type="project" value="UniProtKB-SubCell"/>
</dbReference>
<keyword evidence="19" id="KW-1185">Reference proteome</keyword>
<keyword evidence="3 15" id="KW-1003">Cell membrane</keyword>
<dbReference type="InterPro" id="IPR005864">
    <property type="entry name" value="ATP_synth_F0_bsu_bac"/>
</dbReference>
<evidence type="ECO:0000256" key="3">
    <source>
        <dbReference type="ARBA" id="ARBA00022475"/>
    </source>
</evidence>
<evidence type="ECO:0000256" key="8">
    <source>
        <dbReference type="ARBA" id="ARBA00023065"/>
    </source>
</evidence>
<evidence type="ECO:0000256" key="9">
    <source>
        <dbReference type="ARBA" id="ARBA00023136"/>
    </source>
</evidence>
<evidence type="ECO:0000256" key="16">
    <source>
        <dbReference type="RuleBase" id="RU003848"/>
    </source>
</evidence>
<dbReference type="Pfam" id="PF00430">
    <property type="entry name" value="ATP-synt_B"/>
    <property type="match status" value="1"/>
</dbReference>
<keyword evidence="9 15" id="KW-0472">Membrane</keyword>
<name>A0A2C9CAF7_KUEST</name>
<dbReference type="GO" id="GO:0012505">
    <property type="term" value="C:endomembrane system"/>
    <property type="evidence" value="ECO:0007669"/>
    <property type="project" value="UniProtKB-SubCell"/>
</dbReference>
<organism evidence="18 19">
    <name type="scientific">Kuenenia stuttgartiensis</name>
    <dbReference type="NCBI Taxonomy" id="174633"/>
    <lineage>
        <taxon>Bacteria</taxon>
        <taxon>Pseudomonadati</taxon>
        <taxon>Planctomycetota</taxon>
        <taxon>Candidatus Brocadiia</taxon>
        <taxon>Candidatus Brocadiales</taxon>
        <taxon>Candidatus Brocadiaceae</taxon>
        <taxon>Candidatus Kuenenia</taxon>
    </lineage>
</organism>
<feature type="transmembrane region" description="Helical" evidence="15">
    <location>
        <begin position="14"/>
        <end position="33"/>
    </location>
</feature>
<evidence type="ECO:0000256" key="2">
    <source>
        <dbReference type="ARBA" id="ARBA00022448"/>
    </source>
</evidence>
<dbReference type="EMBL" id="LT934425">
    <property type="protein sequence ID" value="SOH02645.1"/>
    <property type="molecule type" value="Genomic_DNA"/>
</dbReference>
<comment type="function">
    <text evidence="12">Component of the F(0) channel, it forms part of the peripheral stalk, linking F(1) to F(0). The b'-subunit is a diverged and duplicated form of b found in plants and photosynthetic bacteria.</text>
</comment>
<gene>
    <name evidence="15 18" type="primary">atpF</name>
    <name evidence="17" type="ORF">KsCSTR_22840</name>
    <name evidence="18" type="ORF">KSMBR1_0125</name>
</gene>
<dbReference type="InterPro" id="IPR050059">
    <property type="entry name" value="ATP_synthase_B_chain"/>
</dbReference>
<proteinExistence type="inferred from homology"/>
<reference evidence="17 20" key="3">
    <citation type="submission" date="2020-02" db="EMBL/GenBank/DDBJ databases">
        <title>Newly sequenced genome of strain CSTR1 showed variability in Candidatus Kuenenia stuttgartiensis genomes.</title>
        <authorList>
            <person name="Ding C."/>
            <person name="Adrian L."/>
        </authorList>
    </citation>
    <scope>NUCLEOTIDE SEQUENCE [LARGE SCALE GENOMIC DNA]</scope>
    <source>
        <strain evidence="17 20">CSTR1</strain>
    </source>
</reference>
<dbReference type="CDD" id="cd06503">
    <property type="entry name" value="ATP-synt_Fo_b"/>
    <property type="match status" value="1"/>
</dbReference>
<dbReference type="KEGG" id="kst:KSMBR1_0125"/>
<dbReference type="InterPro" id="IPR002146">
    <property type="entry name" value="ATP_synth_b/b'su_bac/chlpt"/>
</dbReference>
<comment type="subunit">
    <text evidence="13">F-type ATPases have 2 components, F(1) - the catalytic core - and F(0) - the membrane proton channel. F(1) has five subunits: alpha(3), beta(3), gamma(1), delta(1), epsilon(1). F(0) has four main subunits: a(1), b(2) and c(10-14). The alpha and beta chains form an alternating ring which encloses part of the gamma chain. F(1) is attached to F(0) by a central stalk formed by the gamma and epsilon chains, while a peripheral stalk is formed by the delta and b chains.</text>
</comment>
<evidence type="ECO:0000256" key="5">
    <source>
        <dbReference type="ARBA" id="ARBA00022692"/>
    </source>
</evidence>
<reference evidence="18" key="1">
    <citation type="submission" date="2017-10" db="EMBL/GenBank/DDBJ databases">
        <authorList>
            <person name="Banno H."/>
            <person name="Chua N.-H."/>
        </authorList>
    </citation>
    <scope>NUCLEOTIDE SEQUENCE [LARGE SCALE GENOMIC DNA]</scope>
    <source>
        <strain evidence="18">Kuenenia_mbr1_ru-nijmegen</strain>
    </source>
</reference>
<keyword evidence="6 15" id="KW-0375">Hydrogen ion transport</keyword>
<evidence type="ECO:0000313" key="17">
    <source>
        <dbReference type="EMBL" id="QII11663.1"/>
    </source>
</evidence>
<dbReference type="PANTHER" id="PTHR33445">
    <property type="entry name" value="ATP SYNTHASE SUBUNIT B', CHLOROPLASTIC"/>
    <property type="match status" value="1"/>
</dbReference>
<evidence type="ECO:0000256" key="6">
    <source>
        <dbReference type="ARBA" id="ARBA00022781"/>
    </source>
</evidence>
<evidence type="ECO:0000256" key="12">
    <source>
        <dbReference type="ARBA" id="ARBA00025614"/>
    </source>
</evidence>
<dbReference type="Proteomes" id="UP000221734">
    <property type="component" value="Chromosome Kuenenia_stuttgartiensis_MBR1"/>
</dbReference>
<keyword evidence="5 15" id="KW-0812">Transmembrane</keyword>
<dbReference type="EMBL" id="CP049055">
    <property type="protein sequence ID" value="QII11663.1"/>
    <property type="molecule type" value="Genomic_DNA"/>
</dbReference>
<evidence type="ECO:0000256" key="15">
    <source>
        <dbReference type="HAMAP-Rule" id="MF_01398"/>
    </source>
</evidence>
<evidence type="ECO:0000256" key="14">
    <source>
        <dbReference type="ARBA" id="ARBA00037847"/>
    </source>
</evidence>
<comment type="subcellular location">
    <subcellularLocation>
        <location evidence="15">Cell membrane</location>
        <topology evidence="15">Single-pass membrane protein</topology>
    </subcellularLocation>
    <subcellularLocation>
        <location evidence="14">Endomembrane system</location>
        <topology evidence="14">Single-pass membrane protein</topology>
    </subcellularLocation>
</comment>
<comment type="subunit">
    <text evidence="15">F-type ATPases have 2 components, F(1) - the catalytic core - and F(0) - the membrane proton channel. F(1) has five subunits: alpha(3), beta(3), gamma(1), delta(1), epsilon(1). F(0) has three main subunits: a(1), b(2) and c(10-14). The alpha and beta chains form an alternating ring which encloses part of the gamma chain. F(1) is attached to F(0) by a central stalk formed by the gamma and epsilon chains, while a peripheral stalk is formed by the delta and b chains.</text>
</comment>
<evidence type="ECO:0000313" key="19">
    <source>
        <dbReference type="Proteomes" id="UP000221734"/>
    </source>
</evidence>
<dbReference type="PANTHER" id="PTHR33445:SF1">
    <property type="entry name" value="ATP SYNTHASE SUBUNIT B"/>
    <property type="match status" value="1"/>
</dbReference>
<keyword evidence="2 15" id="KW-0813">Transport</keyword>
<keyword evidence="8 15" id="KW-0406">Ion transport</keyword>
<evidence type="ECO:0000313" key="18">
    <source>
        <dbReference type="EMBL" id="SOH02645.1"/>
    </source>
</evidence>
<dbReference type="GO" id="GO:0045259">
    <property type="term" value="C:proton-transporting ATP synthase complex"/>
    <property type="evidence" value="ECO:0007669"/>
    <property type="project" value="UniProtKB-KW"/>
</dbReference>
<dbReference type="GO" id="GO:0046933">
    <property type="term" value="F:proton-transporting ATP synthase activity, rotational mechanism"/>
    <property type="evidence" value="ECO:0007669"/>
    <property type="project" value="UniProtKB-UniRule"/>
</dbReference>
<dbReference type="Proteomes" id="UP000501926">
    <property type="component" value="Chromosome"/>
</dbReference>
<evidence type="ECO:0000256" key="7">
    <source>
        <dbReference type="ARBA" id="ARBA00022989"/>
    </source>
</evidence>
<evidence type="ECO:0000256" key="13">
    <source>
        <dbReference type="ARBA" id="ARBA00026054"/>
    </source>
</evidence>
<evidence type="ECO:0000313" key="20">
    <source>
        <dbReference type="Proteomes" id="UP000501926"/>
    </source>
</evidence>
<dbReference type="SUPFAM" id="SSF81573">
    <property type="entry name" value="F1F0 ATP synthase subunit B, membrane domain"/>
    <property type="match status" value="1"/>
</dbReference>
<sequence>MDILNTLGINFKSVIVQGVGFLILLFVLKKFLFGKISALMKERSEGIKSSYAKIEGDKSAVEKMKIDYQVKLAEVETAAAMKIQEAIDEGGKLGEGIVSRAQDEAELIRLKAQEGIEQERKKALTEIRNQVVSLSMLASSRIIQQSINQQTAETLVDDVIKDMEGLSVR</sequence>